<dbReference type="InterPro" id="IPR011006">
    <property type="entry name" value="CheY-like_superfamily"/>
</dbReference>
<feature type="modified residue" description="4-aspartylphosphate" evidence="6">
    <location>
        <position position="318"/>
    </location>
</feature>
<evidence type="ECO:0000256" key="2">
    <source>
        <dbReference type="ARBA" id="ARBA00012438"/>
    </source>
</evidence>
<dbReference type="SUPFAM" id="SSF55874">
    <property type="entry name" value="ATPase domain of HSP90 chaperone/DNA topoisomerase II/histidine kinase"/>
    <property type="match status" value="1"/>
</dbReference>
<dbReference type="CDD" id="cd17546">
    <property type="entry name" value="REC_hyHK_CKI1_RcsC-like"/>
    <property type="match status" value="1"/>
</dbReference>
<evidence type="ECO:0000259" key="8">
    <source>
        <dbReference type="PROSITE" id="PS50110"/>
    </source>
</evidence>
<dbReference type="InterPro" id="IPR003661">
    <property type="entry name" value="HisK_dim/P_dom"/>
</dbReference>
<dbReference type="SMART" id="SM00448">
    <property type="entry name" value="REC"/>
    <property type="match status" value="1"/>
</dbReference>
<dbReference type="SMART" id="SM00388">
    <property type="entry name" value="HisKA"/>
    <property type="match status" value="1"/>
</dbReference>
<comment type="caution">
    <text evidence="9">The sequence shown here is derived from an EMBL/GenBank/DDBJ whole genome shotgun (WGS) entry which is preliminary data.</text>
</comment>
<dbReference type="InterPro" id="IPR036097">
    <property type="entry name" value="HisK_dim/P_sf"/>
</dbReference>
<dbReference type="CDD" id="cd00082">
    <property type="entry name" value="HisKA"/>
    <property type="match status" value="1"/>
</dbReference>
<feature type="domain" description="Response regulatory" evidence="8">
    <location>
        <begin position="269"/>
        <end position="387"/>
    </location>
</feature>
<dbReference type="PRINTS" id="PR00344">
    <property type="entry name" value="BCTRLSENSOR"/>
</dbReference>
<protein>
    <recommendedName>
        <fullName evidence="2">histidine kinase</fullName>
        <ecNumber evidence="2">2.7.13.3</ecNumber>
    </recommendedName>
</protein>
<dbReference type="PROSITE" id="PS50110">
    <property type="entry name" value="RESPONSE_REGULATORY"/>
    <property type="match status" value="1"/>
</dbReference>
<dbReference type="Gene3D" id="1.10.287.130">
    <property type="match status" value="1"/>
</dbReference>
<dbReference type="CDD" id="cd16922">
    <property type="entry name" value="HATPase_EvgS-ArcB-TorS-like"/>
    <property type="match status" value="1"/>
</dbReference>
<dbReference type="Proteomes" id="UP000017148">
    <property type="component" value="Unassembled WGS sequence"/>
</dbReference>
<dbReference type="PROSITE" id="PS50109">
    <property type="entry name" value="HIS_KIN"/>
    <property type="match status" value="1"/>
</dbReference>
<keyword evidence="10" id="KW-1185">Reference proteome</keyword>
<evidence type="ECO:0000256" key="3">
    <source>
        <dbReference type="ARBA" id="ARBA00022553"/>
    </source>
</evidence>
<dbReference type="InterPro" id="IPR036890">
    <property type="entry name" value="HATPase_C_sf"/>
</dbReference>
<dbReference type="Gene3D" id="3.30.565.10">
    <property type="entry name" value="Histidine kinase-like ATPase, C-terminal domain"/>
    <property type="match status" value="1"/>
</dbReference>
<reference evidence="9 10" key="1">
    <citation type="journal article" date="2013" name="Environ. Microbiol.">
        <title>Genome analysis of Chitinivibrio alkaliphilus gen. nov., sp. nov., a novel extremely haloalkaliphilic anaerobic chitinolytic bacterium from the candidate phylum Termite Group 3.</title>
        <authorList>
            <person name="Sorokin D.Y."/>
            <person name="Gumerov V.M."/>
            <person name="Rakitin A.L."/>
            <person name="Beletsky A.V."/>
            <person name="Damste J.S."/>
            <person name="Muyzer G."/>
            <person name="Mardanov A.V."/>
            <person name="Ravin N.V."/>
        </authorList>
    </citation>
    <scope>NUCLEOTIDE SEQUENCE [LARGE SCALE GENOMIC DNA]</scope>
    <source>
        <strain evidence="9 10">ACht1</strain>
    </source>
</reference>
<keyword evidence="5" id="KW-0418">Kinase</keyword>
<dbReference type="InterPro" id="IPR001789">
    <property type="entry name" value="Sig_transdc_resp-reg_receiver"/>
</dbReference>
<dbReference type="eggNOG" id="COG0642">
    <property type="taxonomic scope" value="Bacteria"/>
</dbReference>
<dbReference type="Pfam" id="PF02518">
    <property type="entry name" value="HATPase_c"/>
    <property type="match status" value="1"/>
</dbReference>
<dbReference type="Gene3D" id="3.40.50.2300">
    <property type="match status" value="1"/>
</dbReference>
<dbReference type="RefSeq" id="WP_022635869.1">
    <property type="nucleotide sequence ID" value="NZ_ASJR01000002.1"/>
</dbReference>
<dbReference type="GO" id="GO:0000155">
    <property type="term" value="F:phosphorelay sensor kinase activity"/>
    <property type="evidence" value="ECO:0007669"/>
    <property type="project" value="InterPro"/>
</dbReference>
<gene>
    <name evidence="9" type="ORF">CALK_0325</name>
</gene>
<comment type="catalytic activity">
    <reaction evidence="1">
        <text>ATP + protein L-histidine = ADP + protein N-phospho-L-histidine.</text>
        <dbReference type="EC" id="2.7.13.3"/>
    </reaction>
</comment>
<keyword evidence="4" id="KW-0808">Transferase</keyword>
<dbReference type="AlphaFoldDB" id="U7DE14"/>
<proteinExistence type="predicted"/>
<dbReference type="InterPro" id="IPR003594">
    <property type="entry name" value="HATPase_dom"/>
</dbReference>
<dbReference type="SUPFAM" id="SSF47384">
    <property type="entry name" value="Homodimeric domain of signal transducing histidine kinase"/>
    <property type="match status" value="1"/>
</dbReference>
<accession>U7DE14</accession>
<dbReference type="Pfam" id="PF00512">
    <property type="entry name" value="HisKA"/>
    <property type="match status" value="1"/>
</dbReference>
<evidence type="ECO:0000256" key="6">
    <source>
        <dbReference type="PROSITE-ProRule" id="PRU00169"/>
    </source>
</evidence>
<dbReference type="PANTHER" id="PTHR43047">
    <property type="entry name" value="TWO-COMPONENT HISTIDINE PROTEIN KINASE"/>
    <property type="match status" value="1"/>
</dbReference>
<keyword evidence="3 6" id="KW-0597">Phosphoprotein</keyword>
<evidence type="ECO:0000259" key="7">
    <source>
        <dbReference type="PROSITE" id="PS50109"/>
    </source>
</evidence>
<feature type="domain" description="Histidine kinase" evidence="7">
    <location>
        <begin position="21"/>
        <end position="243"/>
    </location>
</feature>
<name>U7DE14_9BACT</name>
<evidence type="ECO:0000256" key="4">
    <source>
        <dbReference type="ARBA" id="ARBA00022679"/>
    </source>
</evidence>
<dbReference type="OrthoDB" id="9811889at2"/>
<dbReference type="EC" id="2.7.13.3" evidence="2"/>
<dbReference type="STRING" id="1313304.CALK_0325"/>
<dbReference type="EMBL" id="ASJR01000002">
    <property type="protein sequence ID" value="ERP39156.1"/>
    <property type="molecule type" value="Genomic_DNA"/>
</dbReference>
<dbReference type="Pfam" id="PF00072">
    <property type="entry name" value="Response_reg"/>
    <property type="match status" value="1"/>
</dbReference>
<sequence length="478" mass="54136">MHTHEAHTSDDSTAQLAFLSNIGHELRTPMNSILGFIQLVLRDERLSSDLGGYLEQAQDSADKLLHMIDTLLDLSKLQARVVTLENRPLDINYIIETVRNSYEGYGGDEVVLQVIKNNYDRFFLGDAVRIEQIVSEIVGNAFKFTPKGAITVYLESRDHPEKKGWSYLTINVNDTGIGVREKDMALIFKPFSQVDNSSTRRFGGIGSGLSIVSELLSLMDGSIRFSSEYEEGSAVSIQIPLEKSDASQIEQHESEVLSAIHAESSRSYKILVVDDVSLNLELARANLEKFGHTILLAQSGIEAIELYENHVPELIFMDLHMPLMNGAETVRYLHDIAEDKRTSPFIIAMTASIIKEEYADLTNQGFDYVISKPLDYPKLVRKLETILPGELSGLSQEKLHDRSHAESKVSEYLHHDRRTLERLIQKQFESYNPDEILPYLSALAQKMPECNFSLVKKALRVYNFDEAYELYRQEIGKK</sequence>
<dbReference type="SUPFAM" id="SSF52172">
    <property type="entry name" value="CheY-like"/>
    <property type="match status" value="1"/>
</dbReference>
<evidence type="ECO:0000313" key="9">
    <source>
        <dbReference type="EMBL" id="ERP39156.1"/>
    </source>
</evidence>
<evidence type="ECO:0000313" key="10">
    <source>
        <dbReference type="Proteomes" id="UP000017148"/>
    </source>
</evidence>
<dbReference type="InterPro" id="IPR004358">
    <property type="entry name" value="Sig_transdc_His_kin-like_C"/>
</dbReference>
<evidence type="ECO:0000256" key="5">
    <source>
        <dbReference type="ARBA" id="ARBA00022777"/>
    </source>
</evidence>
<evidence type="ECO:0000256" key="1">
    <source>
        <dbReference type="ARBA" id="ARBA00000085"/>
    </source>
</evidence>
<dbReference type="SMART" id="SM00387">
    <property type="entry name" value="HATPase_c"/>
    <property type="match status" value="1"/>
</dbReference>
<dbReference type="InterPro" id="IPR005467">
    <property type="entry name" value="His_kinase_dom"/>
</dbReference>
<organism evidence="9 10">
    <name type="scientific">Chitinivibrio alkaliphilus ACht1</name>
    <dbReference type="NCBI Taxonomy" id="1313304"/>
    <lineage>
        <taxon>Bacteria</taxon>
        <taxon>Pseudomonadati</taxon>
        <taxon>Fibrobacterota</taxon>
        <taxon>Chitinivibrionia</taxon>
        <taxon>Chitinivibrionales</taxon>
        <taxon>Chitinivibrionaceae</taxon>
        <taxon>Chitinivibrio</taxon>
    </lineage>
</organism>